<dbReference type="EMBL" id="FUXI01000006">
    <property type="protein sequence ID" value="SJZ57420.1"/>
    <property type="molecule type" value="Genomic_DNA"/>
</dbReference>
<gene>
    <name evidence="1" type="ORF">SAMN02745116_00784</name>
</gene>
<dbReference type="Proteomes" id="UP000190328">
    <property type="component" value="Unassembled WGS sequence"/>
</dbReference>
<evidence type="ECO:0000313" key="2">
    <source>
        <dbReference type="Proteomes" id="UP000190328"/>
    </source>
</evidence>
<dbReference type="RefSeq" id="WP_078806735.1">
    <property type="nucleotide sequence ID" value="NZ_FUXI01000006.1"/>
</dbReference>
<keyword evidence="2" id="KW-1185">Reference proteome</keyword>
<evidence type="ECO:0000313" key="1">
    <source>
        <dbReference type="EMBL" id="SJZ57420.1"/>
    </source>
</evidence>
<accession>A0A1T4LRS1</accession>
<proteinExistence type="predicted"/>
<reference evidence="1 2" key="1">
    <citation type="submission" date="2017-02" db="EMBL/GenBank/DDBJ databases">
        <authorList>
            <person name="Peterson S.W."/>
        </authorList>
    </citation>
    <scope>NUCLEOTIDE SEQUENCE [LARGE SCALE GENOMIC DNA]</scope>
    <source>
        <strain evidence="1 2">ATCC BAA-1030</strain>
    </source>
</reference>
<protein>
    <submittedName>
        <fullName evidence="1">Uncharacterized protein</fullName>
    </submittedName>
</protein>
<name>A0A1T4LRS1_9ENTE</name>
<organism evidence="1 2">
    <name type="scientific">Pilibacter termitis</name>
    <dbReference type="NCBI Taxonomy" id="263852"/>
    <lineage>
        <taxon>Bacteria</taxon>
        <taxon>Bacillati</taxon>
        <taxon>Bacillota</taxon>
        <taxon>Bacilli</taxon>
        <taxon>Lactobacillales</taxon>
        <taxon>Enterococcaceae</taxon>
        <taxon>Pilibacter</taxon>
    </lineage>
</organism>
<dbReference type="AlphaFoldDB" id="A0A1T4LRS1"/>
<sequence>MSREFQVEYQTMYGKRAKEKTIFKVSKSLFDHILSHAKEQYELRYLYPFPTQTIQIFLEKRFAQNTIAPSFLMVTVEKKVKEIDDEGYIKIFVEEFPEFILRSVNVLEEESKTRYTFEFLPVSINEESPIVRTGFLAFTPQLTPQACVFRLQQKLERAYQKRIVDEGRVNAFEKFSIQQANVSFGQLPEKMETAVSEQKSEEMLQLLELRTENHLLLIENKKYHNLFSVDEKNSDKGKWKVLSAQEYDDLSERVRFVSKLWEIHTQLLRLLSSNTERKATNAKREKMLTIQHSLSQLRMEKIIEEGERLAARKLFKKFLFVRTGKVKILQEDYARLLEISSFSHFLEEENTRIKELANAPSGVIEEI</sequence>
<dbReference type="STRING" id="263852.SAMN02745116_00784"/>